<name>X1L4E0_9ZZZZ</name>
<organism evidence="1">
    <name type="scientific">marine sediment metagenome</name>
    <dbReference type="NCBI Taxonomy" id="412755"/>
    <lineage>
        <taxon>unclassified sequences</taxon>
        <taxon>metagenomes</taxon>
        <taxon>ecological metagenomes</taxon>
    </lineage>
</organism>
<reference evidence="1" key="1">
    <citation type="journal article" date="2014" name="Front. Microbiol.">
        <title>High frequency of phylogenetically diverse reductive dehalogenase-homologous genes in deep subseafloor sedimentary metagenomes.</title>
        <authorList>
            <person name="Kawai M."/>
            <person name="Futagami T."/>
            <person name="Toyoda A."/>
            <person name="Takaki Y."/>
            <person name="Nishi S."/>
            <person name="Hori S."/>
            <person name="Arai W."/>
            <person name="Tsubouchi T."/>
            <person name="Morono Y."/>
            <person name="Uchiyama I."/>
            <person name="Ito T."/>
            <person name="Fujiyama A."/>
            <person name="Inagaki F."/>
            <person name="Takami H."/>
        </authorList>
    </citation>
    <scope>NUCLEOTIDE SEQUENCE</scope>
    <source>
        <strain evidence="1">Expedition CK06-06</strain>
    </source>
</reference>
<evidence type="ECO:0000313" key="1">
    <source>
        <dbReference type="EMBL" id="GAI14222.1"/>
    </source>
</evidence>
<feature type="non-terminal residue" evidence="1">
    <location>
        <position position="87"/>
    </location>
</feature>
<sequence length="87" mass="9473">MAELGNAKHEFGFIVDATQYLIFRYNTAVSANWFAVSRSGGAEETTDTGIAAVLTPLKFKIAYEAVNSVKFYIDTVLKATHVAQNPA</sequence>
<gene>
    <name evidence="1" type="ORF">S06H3_20453</name>
</gene>
<proteinExistence type="predicted"/>
<comment type="caution">
    <text evidence="1">The sequence shown here is derived from an EMBL/GenBank/DDBJ whole genome shotgun (WGS) entry which is preliminary data.</text>
</comment>
<protein>
    <submittedName>
        <fullName evidence="1">Uncharacterized protein</fullName>
    </submittedName>
</protein>
<dbReference type="EMBL" id="BARV01010593">
    <property type="protein sequence ID" value="GAI14222.1"/>
    <property type="molecule type" value="Genomic_DNA"/>
</dbReference>
<accession>X1L4E0</accession>
<dbReference type="AlphaFoldDB" id="X1L4E0"/>